<accession>A0A7C1T7B2</accession>
<dbReference type="InterPro" id="IPR010982">
    <property type="entry name" value="Lambda_DNA-bd_dom_sf"/>
</dbReference>
<dbReference type="InterPro" id="IPR001387">
    <property type="entry name" value="Cro/C1-type_HTH"/>
</dbReference>
<dbReference type="Gene3D" id="1.10.260.40">
    <property type="entry name" value="lambda repressor-like DNA-binding domains"/>
    <property type="match status" value="1"/>
</dbReference>
<comment type="caution">
    <text evidence="3">The sequence shown here is derived from an EMBL/GenBank/DDBJ whole genome shotgun (WGS) entry which is preliminary data.</text>
</comment>
<feature type="region of interest" description="Disordered" evidence="1">
    <location>
        <begin position="83"/>
        <end position="110"/>
    </location>
</feature>
<dbReference type="CDD" id="cd00093">
    <property type="entry name" value="HTH_XRE"/>
    <property type="match status" value="1"/>
</dbReference>
<feature type="domain" description="HTH cro/C1-type" evidence="2">
    <location>
        <begin position="7"/>
        <end position="37"/>
    </location>
</feature>
<dbReference type="SUPFAM" id="SSF47413">
    <property type="entry name" value="lambda repressor-like DNA-binding domains"/>
    <property type="match status" value="1"/>
</dbReference>
<dbReference type="PROSITE" id="PS50943">
    <property type="entry name" value="HTH_CROC1"/>
    <property type="match status" value="1"/>
</dbReference>
<gene>
    <name evidence="3" type="ORF">ENP70_03260</name>
</gene>
<evidence type="ECO:0000259" key="2">
    <source>
        <dbReference type="PROSITE" id="PS50943"/>
    </source>
</evidence>
<proteinExistence type="predicted"/>
<organism evidence="3">
    <name type="scientific">Agrobacterium albertimagni</name>
    <dbReference type="NCBI Taxonomy" id="147266"/>
    <lineage>
        <taxon>Bacteria</taxon>
        <taxon>Pseudomonadati</taxon>
        <taxon>Pseudomonadota</taxon>
        <taxon>Alphaproteobacteria</taxon>
        <taxon>Hyphomicrobiales</taxon>
        <taxon>Rhizobiaceae</taxon>
        <taxon>Rhizobium/Agrobacterium group</taxon>
        <taxon>Agrobacterium</taxon>
    </lineage>
</organism>
<protein>
    <submittedName>
        <fullName evidence="3">XRE family transcriptional regulator</fullName>
    </submittedName>
</protein>
<dbReference type="AlphaFoldDB" id="A0A7C1T7B2"/>
<evidence type="ECO:0000313" key="3">
    <source>
        <dbReference type="EMBL" id="HEB42725.1"/>
    </source>
</evidence>
<reference evidence="3" key="1">
    <citation type="journal article" date="2020" name="mSystems">
        <title>Genome- and Community-Level Interaction Insights into Carbon Utilization and Element Cycling Functions of Hydrothermarchaeota in Hydrothermal Sediment.</title>
        <authorList>
            <person name="Zhou Z."/>
            <person name="Liu Y."/>
            <person name="Xu W."/>
            <person name="Pan J."/>
            <person name="Luo Z.H."/>
            <person name="Li M."/>
        </authorList>
    </citation>
    <scope>NUCLEOTIDE SEQUENCE [LARGE SCALE GENOMIC DNA]</scope>
    <source>
        <strain evidence="3">SpSt-243</strain>
    </source>
</reference>
<dbReference type="Pfam" id="PF01381">
    <property type="entry name" value="HTH_3"/>
    <property type="match status" value="1"/>
</dbReference>
<sequence length="110" mass="11247">MHTGKQVSAARMLLGMTQEQLAERAGLSVSTVERLENSAPGGEDEAGALAGVRAVLEDAGVTFIDERVTSAAGGLGVRLSVPASQSLDTDDDETVQYPEMAKNGPFGAGG</sequence>
<name>A0A7C1T7B2_9HYPH</name>
<evidence type="ECO:0000256" key="1">
    <source>
        <dbReference type="SAM" id="MobiDB-lite"/>
    </source>
</evidence>
<dbReference type="GO" id="GO:0003677">
    <property type="term" value="F:DNA binding"/>
    <property type="evidence" value="ECO:0007669"/>
    <property type="project" value="InterPro"/>
</dbReference>
<dbReference type="EMBL" id="DSKI01000180">
    <property type="protein sequence ID" value="HEB42725.1"/>
    <property type="molecule type" value="Genomic_DNA"/>
</dbReference>